<proteinExistence type="predicted"/>
<protein>
    <submittedName>
        <fullName evidence="1">Beta-D-xylosidase 6-like</fullName>
    </submittedName>
</protein>
<dbReference type="EMBL" id="LXQA010038484">
    <property type="protein sequence ID" value="MCH98766.1"/>
    <property type="molecule type" value="Genomic_DNA"/>
</dbReference>
<sequence length="163" mass="18128">VYHFVEDTYQSPFCGCVQQGKASCLICSYNEVIGIPASEDLLGLEFLVFLKAYTRDLRNMQRRYPTHLVTMMYNVTKTLSSIGSENGLNMYLNSRACDSIFTKGKNSTREGSREDREVAVLGSPKKGARAVTSNSLVWLLSMSNVPIQFSKAPPLGPTGRIQF</sequence>
<organism evidence="1 2">
    <name type="scientific">Trifolium medium</name>
    <dbReference type="NCBI Taxonomy" id="97028"/>
    <lineage>
        <taxon>Eukaryota</taxon>
        <taxon>Viridiplantae</taxon>
        <taxon>Streptophyta</taxon>
        <taxon>Embryophyta</taxon>
        <taxon>Tracheophyta</taxon>
        <taxon>Spermatophyta</taxon>
        <taxon>Magnoliopsida</taxon>
        <taxon>eudicotyledons</taxon>
        <taxon>Gunneridae</taxon>
        <taxon>Pentapetalae</taxon>
        <taxon>rosids</taxon>
        <taxon>fabids</taxon>
        <taxon>Fabales</taxon>
        <taxon>Fabaceae</taxon>
        <taxon>Papilionoideae</taxon>
        <taxon>50 kb inversion clade</taxon>
        <taxon>NPAAA clade</taxon>
        <taxon>Hologalegina</taxon>
        <taxon>IRL clade</taxon>
        <taxon>Trifolieae</taxon>
        <taxon>Trifolium</taxon>
    </lineage>
</organism>
<dbReference type="Proteomes" id="UP000265520">
    <property type="component" value="Unassembled WGS sequence"/>
</dbReference>
<evidence type="ECO:0000313" key="2">
    <source>
        <dbReference type="Proteomes" id="UP000265520"/>
    </source>
</evidence>
<dbReference type="AlphaFoldDB" id="A0A392NFY0"/>
<reference evidence="1 2" key="1">
    <citation type="journal article" date="2018" name="Front. Plant Sci.">
        <title>Red Clover (Trifolium pratense) and Zigzag Clover (T. medium) - A Picture of Genomic Similarities and Differences.</title>
        <authorList>
            <person name="Dluhosova J."/>
            <person name="Istvanek J."/>
            <person name="Nedelnik J."/>
            <person name="Repkova J."/>
        </authorList>
    </citation>
    <scope>NUCLEOTIDE SEQUENCE [LARGE SCALE GENOMIC DNA]</scope>
    <source>
        <strain evidence="2">cv. 10/8</strain>
        <tissue evidence="1">Leaf</tissue>
    </source>
</reference>
<keyword evidence="2" id="KW-1185">Reference proteome</keyword>
<comment type="caution">
    <text evidence="1">The sequence shown here is derived from an EMBL/GenBank/DDBJ whole genome shotgun (WGS) entry which is preliminary data.</text>
</comment>
<evidence type="ECO:0000313" key="1">
    <source>
        <dbReference type="EMBL" id="MCH98766.1"/>
    </source>
</evidence>
<feature type="non-terminal residue" evidence="1">
    <location>
        <position position="1"/>
    </location>
</feature>
<accession>A0A392NFY0</accession>
<name>A0A392NFY0_9FABA</name>